<feature type="domain" description="HTH crp-type" evidence="4">
    <location>
        <begin position="202"/>
        <end position="271"/>
    </location>
</feature>
<dbReference type="InterPro" id="IPR000595">
    <property type="entry name" value="cNMP-bd_dom"/>
</dbReference>
<dbReference type="RefSeq" id="WP_315648295.1">
    <property type="nucleotide sequence ID" value="NZ_JAVXZY010000001.1"/>
</dbReference>
<reference evidence="5" key="1">
    <citation type="submission" date="2023-09" db="EMBL/GenBank/DDBJ databases">
        <title>Paucibacter sp. APW11 Genome sequencing and assembly.</title>
        <authorList>
            <person name="Kim I."/>
        </authorList>
    </citation>
    <scope>NUCLEOTIDE SEQUENCE</scope>
    <source>
        <strain evidence="5">APW11</strain>
    </source>
</reference>
<dbReference type="PANTHER" id="PTHR24567:SF26">
    <property type="entry name" value="REGULATORY PROTEIN YEIL"/>
    <property type="match status" value="1"/>
</dbReference>
<dbReference type="SMART" id="SM00419">
    <property type="entry name" value="HTH_CRP"/>
    <property type="match status" value="1"/>
</dbReference>
<sequence>MRHTAHAVPAFRLPPTALPGELPAPCAGDHKAAATMPAAFPASQHPASPQPAHAAAHQALRRSLTSANATLPAEALLAELAGAGQLLRFVARQTLFSAGDADPALWLLISGKVSLGKHDAQGRWWQSREFGPGDWIDLHSAWLAQAHAETAQAPTPAVALVLPIDTVERCCDRHPELALALLRCMAQRARGITLDRQALLTKDINGRLAGWLLEQSAQAGQSDELQLQVQKKDLASQLGVTPETISRCLRALHEQGITSMDRYQLRIVDRAALQALAERQPSRYSR</sequence>
<dbReference type="EMBL" id="JAVXZY010000001">
    <property type="protein sequence ID" value="MDT8998020.1"/>
    <property type="molecule type" value="Genomic_DNA"/>
</dbReference>
<keyword evidence="6" id="KW-1185">Reference proteome</keyword>
<dbReference type="CDD" id="cd00038">
    <property type="entry name" value="CAP_ED"/>
    <property type="match status" value="1"/>
</dbReference>
<dbReference type="Gene3D" id="1.10.10.10">
    <property type="entry name" value="Winged helix-like DNA-binding domain superfamily/Winged helix DNA-binding domain"/>
    <property type="match status" value="1"/>
</dbReference>
<dbReference type="Pfam" id="PF13545">
    <property type="entry name" value="HTH_Crp_2"/>
    <property type="match status" value="1"/>
</dbReference>
<proteinExistence type="predicted"/>
<dbReference type="Pfam" id="PF00027">
    <property type="entry name" value="cNMP_binding"/>
    <property type="match status" value="1"/>
</dbReference>
<dbReference type="SUPFAM" id="SSF46785">
    <property type="entry name" value="Winged helix' DNA-binding domain"/>
    <property type="match status" value="1"/>
</dbReference>
<dbReference type="PRINTS" id="PR00034">
    <property type="entry name" value="HTHCRP"/>
</dbReference>
<dbReference type="PROSITE" id="PS51063">
    <property type="entry name" value="HTH_CRP_2"/>
    <property type="match status" value="1"/>
</dbReference>
<gene>
    <name evidence="5" type="ORF">RQP53_01890</name>
</gene>
<evidence type="ECO:0000313" key="5">
    <source>
        <dbReference type="EMBL" id="MDT8998020.1"/>
    </source>
</evidence>
<dbReference type="Proteomes" id="UP001246372">
    <property type="component" value="Unassembled WGS sequence"/>
</dbReference>
<accession>A0ABU3P615</accession>
<dbReference type="InterPro" id="IPR014710">
    <property type="entry name" value="RmlC-like_jellyroll"/>
</dbReference>
<keyword evidence="2" id="KW-0238">DNA-binding</keyword>
<dbReference type="PANTHER" id="PTHR24567">
    <property type="entry name" value="CRP FAMILY TRANSCRIPTIONAL REGULATORY PROTEIN"/>
    <property type="match status" value="1"/>
</dbReference>
<dbReference type="InterPro" id="IPR036388">
    <property type="entry name" value="WH-like_DNA-bd_sf"/>
</dbReference>
<dbReference type="InterPro" id="IPR018490">
    <property type="entry name" value="cNMP-bd_dom_sf"/>
</dbReference>
<evidence type="ECO:0000313" key="6">
    <source>
        <dbReference type="Proteomes" id="UP001246372"/>
    </source>
</evidence>
<comment type="caution">
    <text evidence="5">The sequence shown here is derived from an EMBL/GenBank/DDBJ whole genome shotgun (WGS) entry which is preliminary data.</text>
</comment>
<evidence type="ECO:0000256" key="1">
    <source>
        <dbReference type="ARBA" id="ARBA00023015"/>
    </source>
</evidence>
<keyword evidence="1" id="KW-0805">Transcription regulation</keyword>
<protein>
    <submittedName>
        <fullName evidence="5">Crp/Fnr family transcriptional regulator</fullName>
    </submittedName>
</protein>
<evidence type="ECO:0000256" key="2">
    <source>
        <dbReference type="ARBA" id="ARBA00023125"/>
    </source>
</evidence>
<dbReference type="CDD" id="cd00092">
    <property type="entry name" value="HTH_CRP"/>
    <property type="match status" value="1"/>
</dbReference>
<keyword evidence="3" id="KW-0804">Transcription</keyword>
<dbReference type="InterPro" id="IPR050397">
    <property type="entry name" value="Env_Response_Regulators"/>
</dbReference>
<name>A0ABU3P615_9BURK</name>
<dbReference type="InterPro" id="IPR012318">
    <property type="entry name" value="HTH_CRP"/>
</dbReference>
<evidence type="ECO:0000259" key="4">
    <source>
        <dbReference type="PROSITE" id="PS51063"/>
    </source>
</evidence>
<dbReference type="SUPFAM" id="SSF51206">
    <property type="entry name" value="cAMP-binding domain-like"/>
    <property type="match status" value="1"/>
</dbReference>
<evidence type="ECO:0000256" key="3">
    <source>
        <dbReference type="ARBA" id="ARBA00023163"/>
    </source>
</evidence>
<dbReference type="Gene3D" id="2.60.120.10">
    <property type="entry name" value="Jelly Rolls"/>
    <property type="match status" value="1"/>
</dbReference>
<dbReference type="InterPro" id="IPR036390">
    <property type="entry name" value="WH_DNA-bd_sf"/>
</dbReference>
<organism evidence="5 6">
    <name type="scientific">Roseateles aquae</name>
    <dbReference type="NCBI Taxonomy" id="3077235"/>
    <lineage>
        <taxon>Bacteria</taxon>
        <taxon>Pseudomonadati</taxon>
        <taxon>Pseudomonadota</taxon>
        <taxon>Betaproteobacteria</taxon>
        <taxon>Burkholderiales</taxon>
        <taxon>Sphaerotilaceae</taxon>
        <taxon>Roseateles</taxon>
    </lineage>
</organism>